<evidence type="ECO:0000313" key="2">
    <source>
        <dbReference type="EMBL" id="NXT87831.1"/>
    </source>
</evidence>
<gene>
    <name evidence="2" type="primary">Noxred1</name>
    <name evidence="2" type="ORF">ANHRUF_R01305</name>
</gene>
<keyword evidence="3" id="KW-1185">Reference proteome</keyword>
<feature type="region of interest" description="Disordered" evidence="1">
    <location>
        <begin position="124"/>
        <end position="153"/>
    </location>
</feature>
<feature type="non-terminal residue" evidence="2">
    <location>
        <position position="153"/>
    </location>
</feature>
<sequence>LVAIFYAALNSSMWQSLPHQKALKLLNDLCFPERCCICAEQKPFCPRLVCKEFCQQRTFPWFDLAAAQLRESPFSQLLGKSALLWCHLALPHQASFGDRPTKQRGLSSTKTSLTSAVVEPGVMSDDKTPFSTDASDIFSGIPEETADYDSKSL</sequence>
<reference evidence="2 3" key="1">
    <citation type="submission" date="2019-09" db="EMBL/GenBank/DDBJ databases">
        <title>Bird 10,000 Genomes (B10K) Project - Family phase.</title>
        <authorList>
            <person name="Zhang G."/>
        </authorList>
    </citation>
    <scope>NUCLEOTIDE SEQUENCE [LARGE SCALE GENOMIC DNA]</scope>
    <source>
        <strain evidence="2">B10K-DU-029-28</strain>
    </source>
</reference>
<dbReference type="OrthoDB" id="195672at2759"/>
<proteinExistence type="predicted"/>
<accession>A0A7L3G5P7</accession>
<protein>
    <submittedName>
        <fullName evidence="2">NXRD1 protein</fullName>
    </submittedName>
</protein>
<feature type="non-terminal residue" evidence="2">
    <location>
        <position position="1"/>
    </location>
</feature>
<dbReference type="EMBL" id="VZTV01017604">
    <property type="protein sequence ID" value="NXT87831.1"/>
    <property type="molecule type" value="Genomic_DNA"/>
</dbReference>
<evidence type="ECO:0000256" key="1">
    <source>
        <dbReference type="SAM" id="MobiDB-lite"/>
    </source>
</evidence>
<dbReference type="Proteomes" id="UP000528690">
    <property type="component" value="Unassembled WGS sequence"/>
</dbReference>
<dbReference type="AlphaFoldDB" id="A0A7L3G5P7"/>
<evidence type="ECO:0000313" key="3">
    <source>
        <dbReference type="Proteomes" id="UP000528690"/>
    </source>
</evidence>
<comment type="caution">
    <text evidence="2">The sequence shown here is derived from an EMBL/GenBank/DDBJ whole genome shotgun (WGS) entry which is preliminary data.</text>
</comment>
<organism evidence="2 3">
    <name type="scientific">Anhinga rufa</name>
    <name type="common">African darter</name>
    <dbReference type="NCBI Taxonomy" id="317792"/>
    <lineage>
        <taxon>Eukaryota</taxon>
        <taxon>Metazoa</taxon>
        <taxon>Chordata</taxon>
        <taxon>Craniata</taxon>
        <taxon>Vertebrata</taxon>
        <taxon>Euteleostomi</taxon>
        <taxon>Archelosauria</taxon>
        <taxon>Archosauria</taxon>
        <taxon>Dinosauria</taxon>
        <taxon>Saurischia</taxon>
        <taxon>Theropoda</taxon>
        <taxon>Coelurosauria</taxon>
        <taxon>Aves</taxon>
        <taxon>Neognathae</taxon>
        <taxon>Neoaves</taxon>
        <taxon>Aequornithes</taxon>
        <taxon>Suliformes</taxon>
        <taxon>Anhingidae</taxon>
        <taxon>Anhinga</taxon>
    </lineage>
</organism>
<name>A0A7L3G5P7_9AVES</name>